<organism evidence="1 2">
    <name type="scientific">Mycena albidolilacea</name>
    <dbReference type="NCBI Taxonomy" id="1033008"/>
    <lineage>
        <taxon>Eukaryota</taxon>
        <taxon>Fungi</taxon>
        <taxon>Dikarya</taxon>
        <taxon>Basidiomycota</taxon>
        <taxon>Agaricomycotina</taxon>
        <taxon>Agaricomycetes</taxon>
        <taxon>Agaricomycetidae</taxon>
        <taxon>Agaricales</taxon>
        <taxon>Marasmiineae</taxon>
        <taxon>Mycenaceae</taxon>
        <taxon>Mycena</taxon>
    </lineage>
</organism>
<accession>A0AAD7A218</accession>
<sequence>MSTKVALARTLTCFNGTKSQWDNFRDQLLMYLGVYNDKLNTNKRQVFFTISHLWSEDNKLCVAVDWAHNWIKGVLVNGVTLPKDDPVTHTGAYTFDHLLAELDAVFKDQNLAQSVHVCLMSTRQGAKSLQEFLQQFELDAELMGYTPNAVNTLYDQFLIELLEDLLNHKISSQVHTGGVQVPNTYKVFKECLVVINSNLGREKLQKNC</sequence>
<dbReference type="AlphaFoldDB" id="A0AAD7A218"/>
<dbReference type="EMBL" id="JARIHO010000018">
    <property type="protein sequence ID" value="KAJ7348007.1"/>
    <property type="molecule type" value="Genomic_DNA"/>
</dbReference>
<reference evidence="1" key="1">
    <citation type="submission" date="2023-03" db="EMBL/GenBank/DDBJ databases">
        <title>Massive genome expansion in bonnet fungi (Mycena s.s.) driven by repeated elements and novel gene families across ecological guilds.</title>
        <authorList>
            <consortium name="Lawrence Berkeley National Laboratory"/>
            <person name="Harder C.B."/>
            <person name="Miyauchi S."/>
            <person name="Viragh M."/>
            <person name="Kuo A."/>
            <person name="Thoen E."/>
            <person name="Andreopoulos B."/>
            <person name="Lu D."/>
            <person name="Skrede I."/>
            <person name="Drula E."/>
            <person name="Henrissat B."/>
            <person name="Morin E."/>
            <person name="Kohler A."/>
            <person name="Barry K."/>
            <person name="LaButti K."/>
            <person name="Morin E."/>
            <person name="Salamov A."/>
            <person name="Lipzen A."/>
            <person name="Mereny Z."/>
            <person name="Hegedus B."/>
            <person name="Baldrian P."/>
            <person name="Stursova M."/>
            <person name="Weitz H."/>
            <person name="Taylor A."/>
            <person name="Grigoriev I.V."/>
            <person name="Nagy L.G."/>
            <person name="Martin F."/>
            <person name="Kauserud H."/>
        </authorList>
    </citation>
    <scope>NUCLEOTIDE SEQUENCE</scope>
    <source>
        <strain evidence="1">CBHHK002</strain>
    </source>
</reference>
<comment type="caution">
    <text evidence="1">The sequence shown here is derived from an EMBL/GenBank/DDBJ whole genome shotgun (WGS) entry which is preliminary data.</text>
</comment>
<keyword evidence="2" id="KW-1185">Reference proteome</keyword>
<protein>
    <submittedName>
        <fullName evidence="1">Uncharacterized protein</fullName>
    </submittedName>
</protein>
<name>A0AAD7A218_9AGAR</name>
<evidence type="ECO:0000313" key="2">
    <source>
        <dbReference type="Proteomes" id="UP001218218"/>
    </source>
</evidence>
<proteinExistence type="predicted"/>
<dbReference type="Proteomes" id="UP001218218">
    <property type="component" value="Unassembled WGS sequence"/>
</dbReference>
<evidence type="ECO:0000313" key="1">
    <source>
        <dbReference type="EMBL" id="KAJ7348007.1"/>
    </source>
</evidence>
<gene>
    <name evidence="1" type="ORF">DFH08DRAFT_808775</name>
</gene>